<dbReference type="RefSeq" id="WP_105962130.1">
    <property type="nucleotide sequence ID" value="NZ_JALDYT010000011.1"/>
</dbReference>
<keyword evidence="1" id="KW-1133">Transmembrane helix</keyword>
<sequence>MKKKINLMIAGIFMALIAYGSYTYLIGTGQDTVIKVKQVDRNGTLINSPIILAGKFLHNYDFNPQIQDYDLTNSVDLPSNFTRNNQNLTLKYNSNLNLKDVTNTLNKSHLILSMAQELSTTSLGGSQKANYSSSSVARLRILTSSNGTSWQRLNIDYPNVQMRNTTPLWNGHELYVYFGKEAMYTNDFKNWKTLRWSSHFNKGRIKKQHVFSAKGKTYMLILGNTNKNKKNRVYYARINTKDGTVKSKWNRIAASSLPARLVDVSVSYQDNTYYLTGTDSQGHVKVLKSTTSLDNWKQSGVVLTSKRYSYQAAQIISIKNRLLMCYTLVDRKTGFSDGMMYRAFLKNNSSFSKQKKADIDFTTHDFSVR</sequence>
<organism evidence="2 3">
    <name type="scientific">Lactiplantibacillus pentosus</name>
    <name type="common">Lactobacillus pentosus</name>
    <dbReference type="NCBI Taxonomy" id="1589"/>
    <lineage>
        <taxon>Bacteria</taxon>
        <taxon>Bacillati</taxon>
        <taxon>Bacillota</taxon>
        <taxon>Bacilli</taxon>
        <taxon>Lactobacillales</taxon>
        <taxon>Lactobacillaceae</taxon>
        <taxon>Lactiplantibacillus</taxon>
    </lineage>
</organism>
<dbReference type="SUPFAM" id="SSF75005">
    <property type="entry name" value="Arabinanase/levansucrase/invertase"/>
    <property type="match status" value="1"/>
</dbReference>
<evidence type="ECO:0000256" key="1">
    <source>
        <dbReference type="SAM" id="Phobius"/>
    </source>
</evidence>
<protein>
    <recommendedName>
        <fullName evidence="4">Polysaccharide biosynthesis protein</fullName>
    </recommendedName>
</protein>
<name>A0ABX5CVN9_LACPE</name>
<dbReference type="Gene3D" id="2.115.10.20">
    <property type="entry name" value="Glycosyl hydrolase domain, family 43"/>
    <property type="match status" value="1"/>
</dbReference>
<proteinExistence type="predicted"/>
<comment type="caution">
    <text evidence="2">The sequence shown here is derived from an EMBL/GenBank/DDBJ whole genome shotgun (WGS) entry which is preliminary data.</text>
</comment>
<gene>
    <name evidence="2" type="ORF">C6Y08_19565</name>
</gene>
<dbReference type="EMBL" id="PVOB01000459">
    <property type="protein sequence ID" value="PRO84646.1"/>
    <property type="molecule type" value="Genomic_DNA"/>
</dbReference>
<keyword evidence="3" id="KW-1185">Reference proteome</keyword>
<keyword evidence="1" id="KW-0812">Transmembrane</keyword>
<keyword evidence="1" id="KW-0472">Membrane</keyword>
<feature type="transmembrane region" description="Helical" evidence="1">
    <location>
        <begin position="7"/>
        <end position="27"/>
    </location>
</feature>
<dbReference type="InterPro" id="IPR023296">
    <property type="entry name" value="Glyco_hydro_beta-prop_sf"/>
</dbReference>
<evidence type="ECO:0000313" key="3">
    <source>
        <dbReference type="Proteomes" id="UP000238378"/>
    </source>
</evidence>
<evidence type="ECO:0000313" key="2">
    <source>
        <dbReference type="EMBL" id="PRO84646.1"/>
    </source>
</evidence>
<dbReference type="Proteomes" id="UP000238378">
    <property type="component" value="Unassembled WGS sequence"/>
</dbReference>
<reference evidence="2 3" key="1">
    <citation type="submission" date="2018-03" db="EMBL/GenBank/DDBJ databases">
        <title>Draft Genome Sequences of six Lactobacillus pentosus Strains Isolated from Brines of Traditionally Fermented Spanish-Style Green Table Olives.</title>
        <authorList>
            <person name="Calero-Delgado B."/>
            <person name="Martin-Platero A.M."/>
            <person name="Perez-Pulido A.J."/>
            <person name="Benitez-Cabello A."/>
            <person name="Casimiro-Soriguer C.S."/>
            <person name="Martinez-Bueno M."/>
            <person name="Arroyo-Lopez F.N."/>
            <person name="Rodriguez-Gomez F."/>
            <person name="Bautista-Gallego J."/>
            <person name="Garrido-Fernandez A."/>
            <person name="Jimenez-Diaz R."/>
        </authorList>
    </citation>
    <scope>NUCLEOTIDE SEQUENCE [LARGE SCALE GENOMIC DNA]</scope>
    <source>
        <strain evidence="2 3">IG2</strain>
    </source>
</reference>
<accession>A0ABX5CVN9</accession>
<evidence type="ECO:0008006" key="4">
    <source>
        <dbReference type="Google" id="ProtNLM"/>
    </source>
</evidence>